<dbReference type="Pfam" id="PF02518">
    <property type="entry name" value="HATPase_c"/>
    <property type="match status" value="1"/>
</dbReference>
<evidence type="ECO:0000256" key="1">
    <source>
        <dbReference type="ARBA" id="ARBA00000085"/>
    </source>
</evidence>
<dbReference type="Proteomes" id="UP000249725">
    <property type="component" value="Unassembled WGS sequence"/>
</dbReference>
<keyword evidence="6" id="KW-0175">Coiled coil</keyword>
<dbReference type="CDD" id="cd00082">
    <property type="entry name" value="HisKA"/>
    <property type="match status" value="1"/>
</dbReference>
<evidence type="ECO:0000256" key="3">
    <source>
        <dbReference type="ARBA" id="ARBA00022553"/>
    </source>
</evidence>
<dbReference type="SMART" id="SM00387">
    <property type="entry name" value="HATPase_c"/>
    <property type="match status" value="1"/>
</dbReference>
<dbReference type="PANTHER" id="PTHR45339">
    <property type="entry name" value="HYBRID SIGNAL TRANSDUCTION HISTIDINE KINASE J"/>
    <property type="match status" value="1"/>
</dbReference>
<dbReference type="SMART" id="SM00448">
    <property type="entry name" value="REC"/>
    <property type="match status" value="1"/>
</dbReference>
<dbReference type="InterPro" id="IPR036097">
    <property type="entry name" value="HisK_dim/P_sf"/>
</dbReference>
<feature type="modified residue" description="4-aspartylphosphate" evidence="5">
    <location>
        <position position="97"/>
    </location>
</feature>
<evidence type="ECO:0000313" key="10">
    <source>
        <dbReference type="Proteomes" id="UP000249725"/>
    </source>
</evidence>
<proteinExistence type="predicted"/>
<feature type="domain" description="Response regulatory" evidence="8">
    <location>
        <begin position="48"/>
        <end position="164"/>
    </location>
</feature>
<reference evidence="10" key="1">
    <citation type="submission" date="2018-05" db="EMBL/GenBank/DDBJ databases">
        <authorList>
            <person name="Li X."/>
        </authorList>
    </citation>
    <scope>NUCLEOTIDE SEQUENCE [LARGE SCALE GENOMIC DNA]</scope>
    <source>
        <strain evidence="10">YIM 73061</strain>
    </source>
</reference>
<evidence type="ECO:0000256" key="5">
    <source>
        <dbReference type="PROSITE-ProRule" id="PRU00169"/>
    </source>
</evidence>
<dbReference type="PROSITE" id="PS50109">
    <property type="entry name" value="HIS_KIN"/>
    <property type="match status" value="1"/>
</dbReference>
<name>A0A328A8A3_9CAUL</name>
<evidence type="ECO:0000256" key="4">
    <source>
        <dbReference type="ARBA" id="ARBA00023012"/>
    </source>
</evidence>
<evidence type="ECO:0000313" key="9">
    <source>
        <dbReference type="EMBL" id="RAK50741.1"/>
    </source>
</evidence>
<dbReference type="GO" id="GO:0000155">
    <property type="term" value="F:phosphorelay sensor kinase activity"/>
    <property type="evidence" value="ECO:0007669"/>
    <property type="project" value="InterPro"/>
</dbReference>
<comment type="catalytic activity">
    <reaction evidence="1">
        <text>ATP + protein L-histidine = ADP + protein N-phospho-L-histidine.</text>
        <dbReference type="EC" id="2.7.13.3"/>
    </reaction>
</comment>
<accession>A0A328A8A3</accession>
<dbReference type="InterPro" id="IPR001789">
    <property type="entry name" value="Sig_transdc_resp-reg_receiver"/>
</dbReference>
<sequence>MPVTHSGVLSVLKDGRPPLFNRPLLSRLKQRGCCKLSIGASIDEPPPRILIVDDIADNRAILGRRFQRRGFDIVEAESGAAALAMIEQQAVDIVLLDVMMPDMNGLEVLRRIRARFSLVELPVIMVTGKTESQDIVEALTAGANDYITKPVDFAVALLRVTTQVDRRRAEQKVQEAHRALSSANEDLERRIAERTAELVHTNAQLRVAMAEAQAANRAKDEFLVIVSHELRTPLNGMIPMGQLLARSSLDDAQRRMIDIINTSADQLGGVVSDLLDTLDLTSGGLQLHAAPVNLGSIVRGAAEPAGQRAIGKGLGFRVDIEPGAEGVFDADAQRLQQIVSKLLDNAVKFTEAGEVVLTVRRAADGGHMIEVRDTGVGFDEATRARLFRTFEQADGSLTRRFGGLGLGLAICRGLVELMGGAISAEGRIGQGAVFRVDLPLQRSAAKAA</sequence>
<dbReference type="InterPro" id="IPR005467">
    <property type="entry name" value="His_kinase_dom"/>
</dbReference>
<dbReference type="EC" id="2.7.13.3" evidence="2"/>
<evidence type="ECO:0000259" key="8">
    <source>
        <dbReference type="PROSITE" id="PS50110"/>
    </source>
</evidence>
<dbReference type="InterPro" id="IPR003594">
    <property type="entry name" value="HATPase_dom"/>
</dbReference>
<dbReference type="AlphaFoldDB" id="A0A328A8A3"/>
<dbReference type="SMART" id="SM00388">
    <property type="entry name" value="HisKA"/>
    <property type="match status" value="1"/>
</dbReference>
<dbReference type="Gene3D" id="3.40.50.2300">
    <property type="match status" value="1"/>
</dbReference>
<comment type="caution">
    <text evidence="9">The sequence shown here is derived from an EMBL/GenBank/DDBJ whole genome shotgun (WGS) entry which is preliminary data.</text>
</comment>
<dbReference type="EMBL" id="QFYR01000006">
    <property type="protein sequence ID" value="RAK50741.1"/>
    <property type="molecule type" value="Genomic_DNA"/>
</dbReference>
<dbReference type="SUPFAM" id="SSF52172">
    <property type="entry name" value="CheY-like"/>
    <property type="match status" value="1"/>
</dbReference>
<dbReference type="PROSITE" id="PS50110">
    <property type="entry name" value="RESPONSE_REGULATORY"/>
    <property type="match status" value="1"/>
</dbReference>
<gene>
    <name evidence="9" type="ORF">DJ018_18530</name>
</gene>
<dbReference type="PRINTS" id="PR00344">
    <property type="entry name" value="BCTRLSENSOR"/>
</dbReference>
<dbReference type="SUPFAM" id="SSF47384">
    <property type="entry name" value="Homodimeric domain of signal transducing histidine kinase"/>
    <property type="match status" value="1"/>
</dbReference>
<dbReference type="InterPro" id="IPR003661">
    <property type="entry name" value="HisK_dim/P_dom"/>
</dbReference>
<dbReference type="Gene3D" id="1.10.287.130">
    <property type="match status" value="1"/>
</dbReference>
<keyword evidence="10" id="KW-1185">Reference proteome</keyword>
<keyword evidence="3 5" id="KW-0597">Phosphoprotein</keyword>
<dbReference type="SUPFAM" id="SSF55874">
    <property type="entry name" value="ATPase domain of HSP90 chaperone/DNA topoisomerase II/histidine kinase"/>
    <property type="match status" value="1"/>
</dbReference>
<keyword evidence="4" id="KW-0902">Two-component regulatory system</keyword>
<dbReference type="Pfam" id="PF00072">
    <property type="entry name" value="Response_reg"/>
    <property type="match status" value="1"/>
</dbReference>
<feature type="coiled-coil region" evidence="6">
    <location>
        <begin position="166"/>
        <end position="204"/>
    </location>
</feature>
<dbReference type="InterPro" id="IPR036890">
    <property type="entry name" value="HATPase_C_sf"/>
</dbReference>
<evidence type="ECO:0000259" key="7">
    <source>
        <dbReference type="PROSITE" id="PS50109"/>
    </source>
</evidence>
<evidence type="ECO:0000256" key="2">
    <source>
        <dbReference type="ARBA" id="ARBA00012438"/>
    </source>
</evidence>
<evidence type="ECO:0000256" key="6">
    <source>
        <dbReference type="SAM" id="Coils"/>
    </source>
</evidence>
<dbReference type="CDD" id="cd16922">
    <property type="entry name" value="HATPase_EvgS-ArcB-TorS-like"/>
    <property type="match status" value="1"/>
</dbReference>
<dbReference type="PANTHER" id="PTHR45339:SF1">
    <property type="entry name" value="HYBRID SIGNAL TRANSDUCTION HISTIDINE KINASE J"/>
    <property type="match status" value="1"/>
</dbReference>
<dbReference type="Gene3D" id="3.30.565.10">
    <property type="entry name" value="Histidine kinase-like ATPase, C-terminal domain"/>
    <property type="match status" value="1"/>
</dbReference>
<protein>
    <recommendedName>
        <fullName evidence="2">histidine kinase</fullName>
        <ecNumber evidence="2">2.7.13.3</ecNumber>
    </recommendedName>
</protein>
<dbReference type="InterPro" id="IPR004358">
    <property type="entry name" value="Sig_transdc_His_kin-like_C"/>
</dbReference>
<organism evidence="9 10">
    <name type="scientific">Phenylobacterium deserti</name>
    <dbReference type="NCBI Taxonomy" id="1914756"/>
    <lineage>
        <taxon>Bacteria</taxon>
        <taxon>Pseudomonadati</taxon>
        <taxon>Pseudomonadota</taxon>
        <taxon>Alphaproteobacteria</taxon>
        <taxon>Caulobacterales</taxon>
        <taxon>Caulobacteraceae</taxon>
        <taxon>Phenylobacterium</taxon>
    </lineage>
</organism>
<dbReference type="InterPro" id="IPR011006">
    <property type="entry name" value="CheY-like_superfamily"/>
</dbReference>
<dbReference type="Pfam" id="PF00512">
    <property type="entry name" value="HisKA"/>
    <property type="match status" value="1"/>
</dbReference>
<feature type="domain" description="Histidine kinase" evidence="7">
    <location>
        <begin position="225"/>
        <end position="442"/>
    </location>
</feature>